<reference evidence="1 2" key="1">
    <citation type="submission" date="2024-01" db="EMBL/GenBank/DDBJ databases">
        <title>The complete chloroplast genome sequence of Lithospermum erythrorhizon: insights into the phylogenetic relationship among Boraginaceae species and the maternal lineages of purple gromwells.</title>
        <authorList>
            <person name="Okada T."/>
            <person name="Watanabe K."/>
        </authorList>
    </citation>
    <scope>NUCLEOTIDE SEQUENCE [LARGE SCALE GENOMIC DNA]</scope>
</reference>
<evidence type="ECO:0000313" key="2">
    <source>
        <dbReference type="Proteomes" id="UP001454036"/>
    </source>
</evidence>
<protein>
    <submittedName>
        <fullName evidence="1">Uncharacterized protein</fullName>
    </submittedName>
</protein>
<organism evidence="1 2">
    <name type="scientific">Lithospermum erythrorhizon</name>
    <name type="common">Purple gromwell</name>
    <name type="synonym">Lithospermum officinale var. erythrorhizon</name>
    <dbReference type="NCBI Taxonomy" id="34254"/>
    <lineage>
        <taxon>Eukaryota</taxon>
        <taxon>Viridiplantae</taxon>
        <taxon>Streptophyta</taxon>
        <taxon>Embryophyta</taxon>
        <taxon>Tracheophyta</taxon>
        <taxon>Spermatophyta</taxon>
        <taxon>Magnoliopsida</taxon>
        <taxon>eudicotyledons</taxon>
        <taxon>Gunneridae</taxon>
        <taxon>Pentapetalae</taxon>
        <taxon>asterids</taxon>
        <taxon>lamiids</taxon>
        <taxon>Boraginales</taxon>
        <taxon>Boraginaceae</taxon>
        <taxon>Boraginoideae</taxon>
        <taxon>Lithospermeae</taxon>
        <taxon>Lithospermum</taxon>
    </lineage>
</organism>
<sequence>MSALDYETKFNELSQFFGAITDDDVKKAKRFLKGLRGEIRIFATSQIVTTYANIVDRASNFKNEVEVEKPKAPENKRNANLQPLQYVGQQENRENFEGNNFRKQRSGGRVLKSPGVVNHIIRTNILGLLEVVLIVNNKDIVLQCVQGRELMG</sequence>
<dbReference type="AlphaFoldDB" id="A0AAV3R5U8"/>
<evidence type="ECO:0000313" key="1">
    <source>
        <dbReference type="EMBL" id="GAA0170638.1"/>
    </source>
</evidence>
<gene>
    <name evidence="1" type="ORF">LIER_24861</name>
</gene>
<name>A0AAV3R5U8_LITER</name>
<proteinExistence type="predicted"/>
<dbReference type="Proteomes" id="UP001454036">
    <property type="component" value="Unassembled WGS sequence"/>
</dbReference>
<comment type="caution">
    <text evidence="1">The sequence shown here is derived from an EMBL/GenBank/DDBJ whole genome shotgun (WGS) entry which is preliminary data.</text>
</comment>
<dbReference type="EMBL" id="BAABME010007330">
    <property type="protein sequence ID" value="GAA0170638.1"/>
    <property type="molecule type" value="Genomic_DNA"/>
</dbReference>
<keyword evidence="2" id="KW-1185">Reference proteome</keyword>
<accession>A0AAV3R5U8</accession>